<name>A0A0J6XQV0_9ACTN</name>
<dbReference type="AlphaFoldDB" id="A0A0J6XQV0"/>
<proteinExistence type="predicted"/>
<dbReference type="Proteomes" id="UP000035932">
    <property type="component" value="Unassembled WGS sequence"/>
</dbReference>
<reference evidence="1 2" key="1">
    <citation type="submission" date="2015-06" db="EMBL/GenBank/DDBJ databases">
        <title>Recapitulation of the evolution of biosynthetic gene clusters reveals hidden chemical diversity on bacterial genomes.</title>
        <authorList>
            <person name="Cruz-Morales P."/>
            <person name="Martinez-Guerrero C."/>
            <person name="Morales-Escalante M.A."/>
            <person name="Yanez-Guerra L.A."/>
            <person name="Kopp J.F."/>
            <person name="Feldmann J."/>
            <person name="Ramos-Aboites H.E."/>
            <person name="Barona-Gomez F."/>
        </authorList>
    </citation>
    <scope>NUCLEOTIDE SEQUENCE [LARGE SCALE GENOMIC DNA]</scope>
    <source>
        <strain evidence="1 2">ATCC 31245</strain>
    </source>
</reference>
<evidence type="ECO:0000313" key="2">
    <source>
        <dbReference type="Proteomes" id="UP000035932"/>
    </source>
</evidence>
<sequence>PGQTIPNLVVVPVVDGKVSFFNNQGTVDLLADITGYFSK</sequence>
<keyword evidence="2" id="KW-1185">Reference proteome</keyword>
<comment type="caution">
    <text evidence="1">The sequence shown here is derived from an EMBL/GenBank/DDBJ whole genome shotgun (WGS) entry which is preliminary data.</text>
</comment>
<gene>
    <name evidence="1" type="ORF">ACS04_11710</name>
</gene>
<feature type="non-terminal residue" evidence="1">
    <location>
        <position position="1"/>
    </location>
</feature>
<organism evidence="1 2">
    <name type="scientific">Streptomyces roseus</name>
    <dbReference type="NCBI Taxonomy" id="66430"/>
    <lineage>
        <taxon>Bacteria</taxon>
        <taxon>Bacillati</taxon>
        <taxon>Actinomycetota</taxon>
        <taxon>Actinomycetes</taxon>
        <taxon>Kitasatosporales</taxon>
        <taxon>Streptomycetaceae</taxon>
        <taxon>Streptomyces</taxon>
    </lineage>
</organism>
<accession>A0A0J6XQV0</accession>
<dbReference type="EMBL" id="LFML01000045">
    <property type="protein sequence ID" value="KMO97609.1"/>
    <property type="molecule type" value="Genomic_DNA"/>
</dbReference>
<protein>
    <submittedName>
        <fullName evidence="1">N-acetylmuramoyl-L-alanine amidase</fullName>
    </submittedName>
</protein>
<dbReference type="OrthoDB" id="4262433at2"/>
<dbReference type="PATRIC" id="fig|66430.4.peg.4738"/>
<evidence type="ECO:0000313" key="1">
    <source>
        <dbReference type="EMBL" id="KMO97609.1"/>
    </source>
</evidence>